<dbReference type="SUPFAM" id="SSF54909">
    <property type="entry name" value="Dimeric alpha+beta barrel"/>
    <property type="match status" value="1"/>
</dbReference>
<feature type="chain" id="PRO_5002893253" evidence="2">
    <location>
        <begin position="21"/>
        <end position="128"/>
    </location>
</feature>
<gene>
    <name evidence="4" type="ORF">Cflav_PD2878</name>
</gene>
<reference evidence="4 5" key="1">
    <citation type="journal article" date="2011" name="J. Bacteriol.">
        <title>Genome sequence of 'Pedosphaera parvula' Ellin514, an aerobic Verrucomicrobial isolate from pasture soil.</title>
        <authorList>
            <person name="Kant R."/>
            <person name="van Passel M.W."/>
            <person name="Sangwan P."/>
            <person name="Palva A."/>
            <person name="Lucas S."/>
            <person name="Copeland A."/>
            <person name="Lapidus A."/>
            <person name="Glavina Del Rio T."/>
            <person name="Dalin E."/>
            <person name="Tice H."/>
            <person name="Bruce D."/>
            <person name="Goodwin L."/>
            <person name="Pitluck S."/>
            <person name="Chertkov O."/>
            <person name="Larimer F.W."/>
            <person name="Land M.L."/>
            <person name="Hauser L."/>
            <person name="Brettin T.S."/>
            <person name="Detter J.C."/>
            <person name="Han S."/>
            <person name="de Vos W.M."/>
            <person name="Janssen P.H."/>
            <person name="Smidt H."/>
        </authorList>
    </citation>
    <scope>NUCLEOTIDE SEQUENCE [LARGE SCALE GENOMIC DNA]</scope>
    <source>
        <strain evidence="4 5">Ellin514</strain>
    </source>
</reference>
<dbReference type="SMART" id="SM00886">
    <property type="entry name" value="Dabb"/>
    <property type="match status" value="1"/>
</dbReference>
<dbReference type="PANTHER" id="PTHR33178">
    <property type="match status" value="1"/>
</dbReference>
<evidence type="ECO:0000259" key="3">
    <source>
        <dbReference type="PROSITE" id="PS51502"/>
    </source>
</evidence>
<dbReference type="AlphaFoldDB" id="B9XK48"/>
<dbReference type="EMBL" id="ABOX02000023">
    <property type="protein sequence ID" value="EEF59871.1"/>
    <property type="molecule type" value="Genomic_DNA"/>
</dbReference>
<evidence type="ECO:0000313" key="5">
    <source>
        <dbReference type="Proteomes" id="UP000003688"/>
    </source>
</evidence>
<protein>
    <submittedName>
        <fullName evidence="4">Stress responsive alpha-beta barrel domain protein</fullName>
    </submittedName>
</protein>
<dbReference type="InterPro" id="IPR011008">
    <property type="entry name" value="Dimeric_a/b-barrel"/>
</dbReference>
<evidence type="ECO:0000256" key="1">
    <source>
        <dbReference type="ARBA" id="ARBA00011738"/>
    </source>
</evidence>
<dbReference type="STRING" id="320771.Cflav_PD2878"/>
<dbReference type="InterPro" id="IPR013097">
    <property type="entry name" value="Dabb"/>
</dbReference>
<comment type="subunit">
    <text evidence="1">Homodimer.</text>
</comment>
<dbReference type="PROSITE" id="PS51502">
    <property type="entry name" value="S_R_A_B_BARREL"/>
    <property type="match status" value="1"/>
</dbReference>
<accession>B9XK48</accession>
<dbReference type="RefSeq" id="WP_007416191.1">
    <property type="nucleotide sequence ID" value="NZ_ABOX02000023.1"/>
</dbReference>
<dbReference type="OrthoDB" id="9808130at2"/>
<evidence type="ECO:0000313" key="4">
    <source>
        <dbReference type="EMBL" id="EEF59871.1"/>
    </source>
</evidence>
<keyword evidence="2" id="KW-0732">Signal</keyword>
<name>B9XK48_PEDPL</name>
<feature type="domain" description="Stress-response A/B barrel" evidence="3">
    <location>
        <begin position="30"/>
        <end position="124"/>
    </location>
</feature>
<feature type="signal peptide" evidence="2">
    <location>
        <begin position="1"/>
        <end position="20"/>
    </location>
</feature>
<evidence type="ECO:0000256" key="2">
    <source>
        <dbReference type="SAM" id="SignalP"/>
    </source>
</evidence>
<dbReference type="Proteomes" id="UP000003688">
    <property type="component" value="Unassembled WGS sequence"/>
</dbReference>
<dbReference type="InterPro" id="IPR044662">
    <property type="entry name" value="HS1/DABB1-like"/>
</dbReference>
<organism evidence="4 5">
    <name type="scientific">Pedosphaera parvula (strain Ellin514)</name>
    <dbReference type="NCBI Taxonomy" id="320771"/>
    <lineage>
        <taxon>Bacteria</taxon>
        <taxon>Pseudomonadati</taxon>
        <taxon>Verrucomicrobiota</taxon>
        <taxon>Pedosphaerae</taxon>
        <taxon>Pedosphaerales</taxon>
        <taxon>Pedosphaeraceae</taxon>
        <taxon>Pedosphaera</taxon>
    </lineage>
</organism>
<dbReference type="Gene3D" id="3.30.70.100">
    <property type="match status" value="1"/>
</dbReference>
<comment type="caution">
    <text evidence="4">The sequence shown here is derived from an EMBL/GenBank/DDBJ whole genome shotgun (WGS) entry which is preliminary data.</text>
</comment>
<keyword evidence="5" id="KW-1185">Reference proteome</keyword>
<proteinExistence type="predicted"/>
<sequence length="128" mass="14589" precursor="true">MNIFTLCSVAFLGLALTAFAADAAPQKEKLRHVVSFKFKDTTTKEQIKQVEDAFRDLKKKIPHVQSIEWGTNVSPEKLDKGFTHCFLVTFGSEKDRDAYLVHPEHKKFVEFALPLIGDAFVLDFWAKD</sequence>
<dbReference type="Pfam" id="PF07876">
    <property type="entry name" value="Dabb"/>
    <property type="match status" value="1"/>
</dbReference>
<dbReference type="PANTHER" id="PTHR33178:SF10">
    <property type="entry name" value="STRESS-RESPONSE A_B BARREL DOMAIN-CONTAINING PROTEIN"/>
    <property type="match status" value="1"/>
</dbReference>